<evidence type="ECO:0000313" key="2">
    <source>
        <dbReference type="Proteomes" id="UP000018901"/>
    </source>
</evidence>
<dbReference type="KEGG" id="bvs:BARVI_02650"/>
<organism evidence="1 2">
    <name type="scientific">Barnesiella viscericola DSM 18177</name>
    <dbReference type="NCBI Taxonomy" id="880074"/>
    <lineage>
        <taxon>Bacteria</taxon>
        <taxon>Pseudomonadati</taxon>
        <taxon>Bacteroidota</taxon>
        <taxon>Bacteroidia</taxon>
        <taxon>Bacteroidales</taxon>
        <taxon>Barnesiellaceae</taxon>
        <taxon>Barnesiella</taxon>
    </lineage>
</organism>
<evidence type="ECO:0000313" key="1">
    <source>
        <dbReference type="EMBL" id="AHF13614.1"/>
    </source>
</evidence>
<dbReference type="AlphaFoldDB" id="W0EWL9"/>
<gene>
    <name evidence="1" type="ORF">BARVI_02650</name>
</gene>
<keyword evidence="2" id="KW-1185">Reference proteome</keyword>
<protein>
    <submittedName>
        <fullName evidence="1">Uncharacterized protein</fullName>
    </submittedName>
</protein>
<dbReference type="EMBL" id="CP007034">
    <property type="protein sequence ID" value="AHF13614.1"/>
    <property type="molecule type" value="Genomic_DNA"/>
</dbReference>
<dbReference type="PATRIC" id="fig|880074.11.peg.557"/>
<dbReference type="Proteomes" id="UP000018901">
    <property type="component" value="Chromosome"/>
</dbReference>
<accession>W0EWL9</accession>
<sequence>MFVFFLFLFILLSSEKNEPRSAAAVIGPRRSQAAPASGAAELASGSDSPRPVPSSRLARSCPIKAGFCDLSIFSPYSSLSVILLIAFFHRPDGFALRSFRTPMRNSGIPGRGIPPATSAWAPHHVRGGMGGLPKPPMHWITLYSMQNVFLLWGSGVGDFYFKRERRV</sequence>
<proteinExistence type="predicted"/>
<dbReference type="HOGENOM" id="CLU_1591366_0_0_10"/>
<reference evidence="1 2" key="1">
    <citation type="submission" date="2013-12" db="EMBL/GenBank/DDBJ databases">
        <authorList>
            <consortium name="DOE Joint Genome Institute"/>
            <person name="Eisen J."/>
            <person name="Huntemann M."/>
            <person name="Han J."/>
            <person name="Chen A."/>
            <person name="Kyrpides N."/>
            <person name="Mavromatis K."/>
            <person name="Markowitz V."/>
            <person name="Palaniappan K."/>
            <person name="Ivanova N."/>
            <person name="Schaumberg A."/>
            <person name="Pati A."/>
            <person name="Liolios K."/>
            <person name="Nordberg H.P."/>
            <person name="Cantor M.N."/>
            <person name="Hua S.X."/>
            <person name="Woyke T."/>
        </authorList>
    </citation>
    <scope>NUCLEOTIDE SEQUENCE [LARGE SCALE GENOMIC DNA]</scope>
    <source>
        <strain evidence="2">DSM 18177</strain>
    </source>
</reference>
<name>W0EWL9_9BACT</name>